<dbReference type="Proteomes" id="UP000006048">
    <property type="component" value="Chromosome"/>
</dbReference>
<organism evidence="4 5">
    <name type="scientific">Turneriella parva (strain ATCC BAA-1111 / DSM 21527 / NCTC 11395 / H)</name>
    <name type="common">Leptospira parva</name>
    <dbReference type="NCBI Taxonomy" id="869212"/>
    <lineage>
        <taxon>Bacteria</taxon>
        <taxon>Pseudomonadati</taxon>
        <taxon>Spirochaetota</taxon>
        <taxon>Spirochaetia</taxon>
        <taxon>Leptospirales</taxon>
        <taxon>Leptospiraceae</taxon>
        <taxon>Turneriella</taxon>
    </lineage>
</organism>
<keyword evidence="1" id="KW-0472">Membrane</keyword>
<evidence type="ECO:0000256" key="1">
    <source>
        <dbReference type="SAM" id="Phobius"/>
    </source>
</evidence>
<dbReference type="EMBL" id="CP002959">
    <property type="protein sequence ID" value="AFM14308.1"/>
    <property type="molecule type" value="Genomic_DNA"/>
</dbReference>
<feature type="transmembrane region" description="Helical" evidence="1">
    <location>
        <begin position="523"/>
        <end position="542"/>
    </location>
</feature>
<proteinExistence type="predicted"/>
<feature type="domain" description="DUF7088" evidence="3">
    <location>
        <begin position="54"/>
        <end position="152"/>
    </location>
</feature>
<dbReference type="RefSeq" id="WP_014804785.1">
    <property type="nucleotide sequence ID" value="NC_018020.1"/>
</dbReference>
<protein>
    <submittedName>
        <fullName evidence="4">ABC-type uncharacterized transport system</fullName>
    </submittedName>
</protein>
<evidence type="ECO:0000313" key="5">
    <source>
        <dbReference type="Proteomes" id="UP000006048"/>
    </source>
</evidence>
<evidence type="ECO:0000259" key="3">
    <source>
        <dbReference type="Pfam" id="PF23357"/>
    </source>
</evidence>
<dbReference type="InterPro" id="IPR055396">
    <property type="entry name" value="DUF7088"/>
</dbReference>
<keyword evidence="5" id="KW-1185">Reference proteome</keyword>
<evidence type="ECO:0000313" key="4">
    <source>
        <dbReference type="EMBL" id="AFM14308.1"/>
    </source>
</evidence>
<dbReference type="Pfam" id="PF23357">
    <property type="entry name" value="DUF7088"/>
    <property type="match status" value="1"/>
</dbReference>
<dbReference type="OrthoDB" id="9794512at2"/>
<keyword evidence="1" id="KW-0812">Transmembrane</keyword>
<feature type="domain" description="ABC-type uncharacterised transport system" evidence="2">
    <location>
        <begin position="189"/>
        <end position="475"/>
    </location>
</feature>
<name>I4BAK1_TURPD</name>
<sequence>MDSKSSPAMETIKNYLQSRRTTTVLYVALFFAFSYLSYGAYLRFDVSSTGAMRISGTTKNLLRNLPEKATIELFVSNDLPDEAVLVARKARDFIQEYVNSSRGKVKLTILDPDNDKSAQSRATDLRIQQLDLRVGGAKKAQAQSIYFGLAISYGDKSETVNNLIGLYEQHDLENQLTAKIFKMVKPKEKKIGLLSGHGAFNQKKERNPTSLSYFVEKISTFYGEVMDINTTTADIPVEVSTLVVVQPGKLEPIDKFRLDQFVMRGGNLIVLASGMEVNFGQQFMASPGNPDLKDFLKGYGIELGDDMINELKPNYYVPFVQPNGMRLEKFPYPPWVLVPKSGLSQKHLSTKGNAALILPYTSSVKTNPAVLPEGDGKFQVEVLAKSSPDSWSQANFAFLDPGKMDDMIAAPKQTTGTYNLAVTARGRFSSLYAAAEPPKEAPKTYLKNAEKESTIMVVGTPYAFSNLTFILSEMTQAPLLDENIKTIFAAIDIMNGNEDLVELRKKSAPRIKAELVEDGKRKFLTVLAFALPLLIILGFGTWRLTRRKQLSPAN</sequence>
<dbReference type="HOGENOM" id="CLU_018716_1_0_12"/>
<keyword evidence="1" id="KW-1133">Transmembrane helix</keyword>
<feature type="transmembrane region" description="Helical" evidence="1">
    <location>
        <begin position="21"/>
        <end position="41"/>
    </location>
</feature>
<gene>
    <name evidence="4" type="ordered locus">Turpa_3674</name>
</gene>
<dbReference type="KEGG" id="tpx:Turpa_3674"/>
<dbReference type="Pfam" id="PF09822">
    <property type="entry name" value="ABC_transp_aux"/>
    <property type="match status" value="1"/>
</dbReference>
<dbReference type="STRING" id="869212.Turpa_3674"/>
<accession>I4BAK1</accession>
<evidence type="ECO:0000259" key="2">
    <source>
        <dbReference type="Pfam" id="PF09822"/>
    </source>
</evidence>
<dbReference type="InterPro" id="IPR019196">
    <property type="entry name" value="ABC_transp_unknown"/>
</dbReference>
<dbReference type="AlphaFoldDB" id="I4BAK1"/>
<reference evidence="4 5" key="1">
    <citation type="submission" date="2012-06" db="EMBL/GenBank/DDBJ databases">
        <title>The complete chromosome of genome of Turneriella parva DSM 21527.</title>
        <authorList>
            <consortium name="US DOE Joint Genome Institute (JGI-PGF)"/>
            <person name="Lucas S."/>
            <person name="Han J."/>
            <person name="Lapidus A."/>
            <person name="Bruce D."/>
            <person name="Goodwin L."/>
            <person name="Pitluck S."/>
            <person name="Peters L."/>
            <person name="Kyrpides N."/>
            <person name="Mavromatis K."/>
            <person name="Ivanova N."/>
            <person name="Mikhailova N."/>
            <person name="Chertkov O."/>
            <person name="Detter J.C."/>
            <person name="Tapia R."/>
            <person name="Han C."/>
            <person name="Land M."/>
            <person name="Hauser L."/>
            <person name="Markowitz V."/>
            <person name="Cheng J.-F."/>
            <person name="Hugenholtz P."/>
            <person name="Woyke T."/>
            <person name="Wu D."/>
            <person name="Gronow S."/>
            <person name="Wellnitz S."/>
            <person name="Brambilla E."/>
            <person name="Klenk H.-P."/>
            <person name="Eisen J.A."/>
        </authorList>
    </citation>
    <scope>NUCLEOTIDE SEQUENCE [LARGE SCALE GENOMIC DNA]</scope>
    <source>
        <strain evidence="5">ATCC BAA-1111 / DSM 21527 / NCTC 11395 / H</strain>
    </source>
</reference>